<name>A0A077WUU1_9FUNG</name>
<dbReference type="InterPro" id="IPR013726">
    <property type="entry name" value="Mitofissin"/>
</dbReference>
<dbReference type="EMBL" id="LK023346">
    <property type="protein sequence ID" value="CDS11014.1"/>
    <property type="molecule type" value="Genomic_DNA"/>
</dbReference>
<gene>
    <name evidence="2" type="ORF">LRAMOSA03278</name>
</gene>
<accession>A0A077WUU1</accession>
<evidence type="ECO:0000256" key="1">
    <source>
        <dbReference type="SAM" id="SignalP"/>
    </source>
</evidence>
<evidence type="ECO:0000313" key="2">
    <source>
        <dbReference type="EMBL" id="CDS11014.1"/>
    </source>
</evidence>
<dbReference type="PANTHER" id="PTHR28075">
    <property type="entry name" value="CHROMOSOME 16, WHOLE GENOME SHOTGUN SEQUENCE"/>
    <property type="match status" value="1"/>
</dbReference>
<dbReference type="GO" id="GO:0005737">
    <property type="term" value="C:cytoplasm"/>
    <property type="evidence" value="ECO:0007669"/>
    <property type="project" value="TreeGrafter"/>
</dbReference>
<dbReference type="AlphaFoldDB" id="A0A077WUU1"/>
<keyword evidence="1" id="KW-0732">Signal</keyword>
<protein>
    <recommendedName>
        <fullName evidence="3">DUF1748-domain-containing protein</fullName>
    </recommendedName>
</protein>
<dbReference type="PANTHER" id="PTHR28075:SF1">
    <property type="entry name" value="DUF1748-DOMAIN-CONTAINING PROTEIN"/>
    <property type="match status" value="1"/>
</dbReference>
<dbReference type="OrthoDB" id="16824at2759"/>
<dbReference type="Pfam" id="PF08520">
    <property type="entry name" value="Mitofissin"/>
    <property type="match status" value="1"/>
</dbReference>
<evidence type="ECO:0008006" key="3">
    <source>
        <dbReference type="Google" id="ProtNLM"/>
    </source>
</evidence>
<feature type="chain" id="PRO_5001726543" description="DUF1748-domain-containing protein" evidence="1">
    <location>
        <begin position="21"/>
        <end position="72"/>
    </location>
</feature>
<sequence length="72" mass="8126">MWSKFLHLTVDAMLVSTILAGVKRTAGLQPAVSKIPNKDIRGYVEKYLELGEWIFDSTLILMNSSSYFEKSS</sequence>
<proteinExistence type="predicted"/>
<organism evidence="2">
    <name type="scientific">Lichtheimia ramosa</name>
    <dbReference type="NCBI Taxonomy" id="688394"/>
    <lineage>
        <taxon>Eukaryota</taxon>
        <taxon>Fungi</taxon>
        <taxon>Fungi incertae sedis</taxon>
        <taxon>Mucoromycota</taxon>
        <taxon>Mucoromycotina</taxon>
        <taxon>Mucoromycetes</taxon>
        <taxon>Mucorales</taxon>
        <taxon>Lichtheimiaceae</taxon>
        <taxon>Lichtheimia</taxon>
    </lineage>
</organism>
<reference evidence="2" key="1">
    <citation type="journal article" date="2014" name="Genome Announc.">
        <title>De novo whole-genome sequence and genome annotation of Lichtheimia ramosa.</title>
        <authorList>
            <person name="Linde J."/>
            <person name="Schwartze V."/>
            <person name="Binder U."/>
            <person name="Lass-Florl C."/>
            <person name="Voigt K."/>
            <person name="Horn F."/>
        </authorList>
    </citation>
    <scope>NUCLEOTIDE SEQUENCE</scope>
    <source>
        <strain evidence="2">JMRC FSU:6197</strain>
    </source>
</reference>
<feature type="signal peptide" evidence="1">
    <location>
        <begin position="1"/>
        <end position="20"/>
    </location>
</feature>